<reference evidence="2" key="1">
    <citation type="journal article" date="2019" name="Int. J. Syst. Evol. Microbiol.">
        <title>The Global Catalogue of Microorganisms (GCM) 10K type strain sequencing project: providing services to taxonomists for standard genome sequencing and annotation.</title>
        <authorList>
            <consortium name="The Broad Institute Genomics Platform"/>
            <consortium name="The Broad Institute Genome Sequencing Center for Infectious Disease"/>
            <person name="Wu L."/>
            <person name="Ma J."/>
        </authorList>
    </citation>
    <scope>NUCLEOTIDE SEQUENCE [LARGE SCALE GENOMIC DNA]</scope>
    <source>
        <strain evidence="2">CGMCC 1.15197</strain>
    </source>
</reference>
<dbReference type="Proteomes" id="UP000632273">
    <property type="component" value="Unassembled WGS sequence"/>
</dbReference>
<name>A0ABQ1UCE2_9BACT</name>
<comment type="caution">
    <text evidence="1">The sequence shown here is derived from an EMBL/GenBank/DDBJ whole genome shotgun (WGS) entry which is preliminary data.</text>
</comment>
<dbReference type="RefSeq" id="WP_188814588.1">
    <property type="nucleotide sequence ID" value="NZ_BMHT01000005.1"/>
</dbReference>
<organism evidence="1 2">
    <name type="scientific">Hymenobacter cavernae</name>
    <dbReference type="NCBI Taxonomy" id="2044852"/>
    <lineage>
        <taxon>Bacteria</taxon>
        <taxon>Pseudomonadati</taxon>
        <taxon>Bacteroidota</taxon>
        <taxon>Cytophagia</taxon>
        <taxon>Cytophagales</taxon>
        <taxon>Hymenobacteraceae</taxon>
        <taxon>Hymenobacter</taxon>
    </lineage>
</organism>
<dbReference type="EMBL" id="BMHT01000005">
    <property type="protein sequence ID" value="GGF14652.1"/>
    <property type="molecule type" value="Genomic_DNA"/>
</dbReference>
<sequence length="336" mass="36809">MKKLASAFLLTLGLTSCETTVTLPEPAHTPRIALLYTLSDQPLDTNSTVMVGRQPFVSYSQRVFNTKELTGRADATVEILDAAGTVVERFKPGPPRKRYSYYSNSPGLYTPTMGLAGKTGETYTLRASLPGFETVESTLTMPAKPVIDNATFVVRSGNLQPSQGGSNEVKGRLTITLADNAATADHYVAFARLLDKQGNAFPYSSVYTDYDDQSSDFEVGRFELSSEDNSYGNSLKPYDDSNVNGKQFSLNANVQFYVQGCYGNPTIPRMCQELGYIEVRVSNITADAYKFYQSMNSYYNSQDNPFAEPAPLASNIKSGYGVFGAAADATYRIKLF</sequence>
<evidence type="ECO:0000313" key="2">
    <source>
        <dbReference type="Proteomes" id="UP000632273"/>
    </source>
</evidence>
<proteinExistence type="predicted"/>
<dbReference type="PROSITE" id="PS51257">
    <property type="entry name" value="PROKAR_LIPOPROTEIN"/>
    <property type="match status" value="1"/>
</dbReference>
<keyword evidence="2" id="KW-1185">Reference proteome</keyword>
<evidence type="ECO:0008006" key="3">
    <source>
        <dbReference type="Google" id="ProtNLM"/>
    </source>
</evidence>
<dbReference type="InterPro" id="IPR025345">
    <property type="entry name" value="DUF4249"/>
</dbReference>
<evidence type="ECO:0000313" key="1">
    <source>
        <dbReference type="EMBL" id="GGF14652.1"/>
    </source>
</evidence>
<accession>A0ABQ1UCE2</accession>
<dbReference type="Pfam" id="PF14054">
    <property type="entry name" value="DUF4249"/>
    <property type="match status" value="1"/>
</dbReference>
<protein>
    <recommendedName>
        <fullName evidence="3">DUF4249 domain-containing protein</fullName>
    </recommendedName>
</protein>
<gene>
    <name evidence="1" type="ORF">GCM10011383_27310</name>
</gene>